<keyword evidence="1" id="KW-0472">Membrane</keyword>
<name>A0A846WKK1_9ACTN</name>
<feature type="transmembrane region" description="Helical" evidence="1">
    <location>
        <begin position="6"/>
        <end position="27"/>
    </location>
</feature>
<gene>
    <name evidence="2" type="ORF">HGA05_11470</name>
</gene>
<sequence length="179" mass="19799">MGQMSAFMTVVVVIIVAILVIIGAWAYSRANRLDRLNVRVDLAWQALEAALERRTVVVRVLTAWMEDSGDPEIATAARHLAACADAAEHAPRASREDAENALSTALSRIDPSVRPPGLIAELADAETRVMMARRFYNDAVRDTRSLADRFLVRLLRLGGRAQRPEYFEIVERVTPGTAD</sequence>
<proteinExistence type="predicted"/>
<keyword evidence="1" id="KW-1133">Transmembrane helix</keyword>
<dbReference type="EMBL" id="JAAXPC010000006">
    <property type="protein sequence ID" value="NKY02195.1"/>
    <property type="molecule type" value="Genomic_DNA"/>
</dbReference>
<protein>
    <submittedName>
        <fullName evidence="2">LemA family protein</fullName>
    </submittedName>
</protein>
<keyword evidence="1" id="KW-0812">Transmembrane</keyword>
<dbReference type="AlphaFoldDB" id="A0A846WKK1"/>
<dbReference type="SUPFAM" id="SSF140478">
    <property type="entry name" value="LemA-like"/>
    <property type="match status" value="1"/>
</dbReference>
<organism evidence="2 3">
    <name type="scientific">Gordonia polyisoprenivorans</name>
    <dbReference type="NCBI Taxonomy" id="84595"/>
    <lineage>
        <taxon>Bacteria</taxon>
        <taxon>Bacillati</taxon>
        <taxon>Actinomycetota</taxon>
        <taxon>Actinomycetes</taxon>
        <taxon>Mycobacteriales</taxon>
        <taxon>Gordoniaceae</taxon>
        <taxon>Gordonia</taxon>
    </lineage>
</organism>
<dbReference type="Gene3D" id="1.20.1440.20">
    <property type="entry name" value="LemA-like domain"/>
    <property type="match status" value="1"/>
</dbReference>
<evidence type="ECO:0000313" key="3">
    <source>
        <dbReference type="Proteomes" id="UP000563898"/>
    </source>
</evidence>
<accession>A0A846WKK1</accession>
<comment type="caution">
    <text evidence="2">The sequence shown here is derived from an EMBL/GenBank/DDBJ whole genome shotgun (WGS) entry which is preliminary data.</text>
</comment>
<dbReference type="RefSeq" id="WP_006370206.1">
    <property type="nucleotide sequence ID" value="NZ_JAAXPC010000006.1"/>
</dbReference>
<evidence type="ECO:0000256" key="1">
    <source>
        <dbReference type="SAM" id="Phobius"/>
    </source>
</evidence>
<dbReference type="Proteomes" id="UP000563898">
    <property type="component" value="Unassembled WGS sequence"/>
</dbReference>
<evidence type="ECO:0000313" key="2">
    <source>
        <dbReference type="EMBL" id="NKY02195.1"/>
    </source>
</evidence>
<dbReference type="InterPro" id="IPR023353">
    <property type="entry name" value="LemA-like_dom_sf"/>
</dbReference>
<reference evidence="2 3" key="1">
    <citation type="submission" date="2020-04" db="EMBL/GenBank/DDBJ databases">
        <title>MicrobeNet Type strains.</title>
        <authorList>
            <person name="Nicholson A.C."/>
        </authorList>
    </citation>
    <scope>NUCLEOTIDE SEQUENCE [LARGE SCALE GENOMIC DNA]</scope>
    <source>
        <strain evidence="2 3">ATCC BAA-14</strain>
    </source>
</reference>